<feature type="region of interest" description="Disordered" evidence="1">
    <location>
        <begin position="1"/>
        <end position="23"/>
    </location>
</feature>
<keyword evidence="3" id="KW-1185">Reference proteome</keyword>
<comment type="caution">
    <text evidence="2">The sequence shown here is derived from an EMBL/GenBank/DDBJ whole genome shotgun (WGS) entry which is preliminary data.</text>
</comment>
<accession>A0A8H5C5N5</accession>
<reference evidence="2 3" key="1">
    <citation type="journal article" date="2020" name="ISME J.">
        <title>Uncovering the hidden diversity of litter-decomposition mechanisms in mushroom-forming fungi.</title>
        <authorList>
            <person name="Floudas D."/>
            <person name="Bentzer J."/>
            <person name="Ahren D."/>
            <person name="Johansson T."/>
            <person name="Persson P."/>
            <person name="Tunlid A."/>
        </authorList>
    </citation>
    <scope>NUCLEOTIDE SEQUENCE [LARGE SCALE GENOMIC DNA]</scope>
    <source>
        <strain evidence="2 3">CBS 291.85</strain>
    </source>
</reference>
<sequence length="106" mass="12415">MRPKRRRHLRAVKRRKLEHQREQKSEYDALLAKRVAERKAKRRHQGFAPQGCLKSPVSSISLPLHVSPILPGHSIPPFWEISGFGWDNHRRLVVICLLAREGRKKK</sequence>
<gene>
    <name evidence="2" type="ORF">D9758_017963</name>
</gene>
<dbReference type="Proteomes" id="UP000559256">
    <property type="component" value="Unassembled WGS sequence"/>
</dbReference>
<feature type="compositionally biased region" description="Basic residues" evidence="1">
    <location>
        <begin position="1"/>
        <end position="18"/>
    </location>
</feature>
<organism evidence="2 3">
    <name type="scientific">Tetrapyrgos nigripes</name>
    <dbReference type="NCBI Taxonomy" id="182062"/>
    <lineage>
        <taxon>Eukaryota</taxon>
        <taxon>Fungi</taxon>
        <taxon>Dikarya</taxon>
        <taxon>Basidiomycota</taxon>
        <taxon>Agaricomycotina</taxon>
        <taxon>Agaricomycetes</taxon>
        <taxon>Agaricomycetidae</taxon>
        <taxon>Agaricales</taxon>
        <taxon>Marasmiineae</taxon>
        <taxon>Marasmiaceae</taxon>
        <taxon>Tetrapyrgos</taxon>
    </lineage>
</organism>
<dbReference type="Gene3D" id="1.20.5.2650">
    <property type="match status" value="1"/>
</dbReference>
<dbReference type="AlphaFoldDB" id="A0A8H5C5N5"/>
<dbReference type="EMBL" id="JAACJM010000240">
    <property type="protein sequence ID" value="KAF5335585.1"/>
    <property type="molecule type" value="Genomic_DNA"/>
</dbReference>
<evidence type="ECO:0000256" key="1">
    <source>
        <dbReference type="SAM" id="MobiDB-lite"/>
    </source>
</evidence>
<proteinExistence type="predicted"/>
<name>A0A8H5C5N5_9AGAR</name>
<evidence type="ECO:0000313" key="2">
    <source>
        <dbReference type="EMBL" id="KAF5335585.1"/>
    </source>
</evidence>
<protein>
    <submittedName>
        <fullName evidence="2">Uncharacterized protein</fullName>
    </submittedName>
</protein>
<evidence type="ECO:0000313" key="3">
    <source>
        <dbReference type="Proteomes" id="UP000559256"/>
    </source>
</evidence>